<dbReference type="RefSeq" id="WP_068033031.1">
    <property type="nucleotide sequence ID" value="NZ_QQAZ01000021.1"/>
</dbReference>
<dbReference type="AlphaFoldDB" id="A0A370GJM1"/>
<keyword evidence="2" id="KW-1185">Reference proteome</keyword>
<evidence type="ECO:0000313" key="2">
    <source>
        <dbReference type="Proteomes" id="UP000255355"/>
    </source>
</evidence>
<organism evidence="1 2">
    <name type="scientific">Nocardia mexicana</name>
    <dbReference type="NCBI Taxonomy" id="279262"/>
    <lineage>
        <taxon>Bacteria</taxon>
        <taxon>Bacillati</taxon>
        <taxon>Actinomycetota</taxon>
        <taxon>Actinomycetes</taxon>
        <taxon>Mycobacteriales</taxon>
        <taxon>Nocardiaceae</taxon>
        <taxon>Nocardia</taxon>
    </lineage>
</organism>
<dbReference type="Proteomes" id="UP000255355">
    <property type="component" value="Unassembled WGS sequence"/>
</dbReference>
<protein>
    <submittedName>
        <fullName evidence="1">Putative membrane protein</fullName>
    </submittedName>
</protein>
<reference evidence="1 2" key="1">
    <citation type="submission" date="2018-07" db="EMBL/GenBank/DDBJ databases">
        <title>Genomic Encyclopedia of Type Strains, Phase IV (KMG-IV): sequencing the most valuable type-strain genomes for metagenomic binning, comparative biology and taxonomic classification.</title>
        <authorList>
            <person name="Goeker M."/>
        </authorList>
    </citation>
    <scope>NUCLEOTIDE SEQUENCE [LARGE SCALE GENOMIC DNA]</scope>
    <source>
        <strain evidence="1 2">DSM 44952</strain>
    </source>
</reference>
<name>A0A370GJM1_9NOCA</name>
<proteinExistence type="predicted"/>
<dbReference type="STRING" id="1210089.GCA_001613165_08163"/>
<comment type="caution">
    <text evidence="1">The sequence shown here is derived from an EMBL/GenBank/DDBJ whole genome shotgun (WGS) entry which is preliminary data.</text>
</comment>
<dbReference type="EMBL" id="QQAZ01000021">
    <property type="protein sequence ID" value="RDI43449.1"/>
    <property type="molecule type" value="Genomic_DNA"/>
</dbReference>
<gene>
    <name evidence="1" type="ORF">DFR68_1216</name>
</gene>
<sequence>MAGKRTRWILVVAVLLIAGAATGGALLLRQSTTAPSAVAIVNTDTGPTGAKIVKGLQDGGIHDWTVAEPDQLSTDDYAAVVTLPADLSSSLGTLASAKPQRAQVTVDTNAHADANLVNDAVNEVTRRISAAGVDQALAAVTTARGSVQQVAFTTQLLGAGVQMAADASGQFTGGADEMLGFLNTAKDGAGQLTSGIDQLNSALGAATTQANSLAGALDATGVTIGQVSGTATALSTGLDQVLPLIRALPFADDPRLADITGKLEALQGISSQAGTQLEGFAQLTGSSTDPNTPVSALLRDAATRLSEAGAQLNQGAQLAQQVPQLADQGAAQLTGAIQALTGGVQQLQQIVSNLNTQTGNALNALPVRSSNQQSAIATNLSDPVEIVRVRD</sequence>
<evidence type="ECO:0000313" key="1">
    <source>
        <dbReference type="EMBL" id="RDI43449.1"/>
    </source>
</evidence>
<dbReference type="OrthoDB" id="4518433at2"/>
<accession>A0A370GJM1</accession>